<gene>
    <name evidence="1" type="ORF">CAPTEDRAFT_124221</name>
</gene>
<evidence type="ECO:0000313" key="1">
    <source>
        <dbReference type="EMBL" id="ELT99906.1"/>
    </source>
</evidence>
<dbReference type="EMBL" id="KB306425">
    <property type="protein sequence ID" value="ELT99906.1"/>
    <property type="molecule type" value="Genomic_DNA"/>
</dbReference>
<name>R7U8A6_CAPTE</name>
<dbReference type="OrthoDB" id="8677922at2759"/>
<dbReference type="PANTHER" id="PTHR31569:SF4">
    <property type="entry name" value="SWIM-TYPE DOMAIN-CONTAINING PROTEIN"/>
    <property type="match status" value="1"/>
</dbReference>
<organism evidence="1">
    <name type="scientific">Capitella teleta</name>
    <name type="common">Polychaete worm</name>
    <dbReference type="NCBI Taxonomy" id="283909"/>
    <lineage>
        <taxon>Eukaryota</taxon>
        <taxon>Metazoa</taxon>
        <taxon>Spiralia</taxon>
        <taxon>Lophotrochozoa</taxon>
        <taxon>Annelida</taxon>
        <taxon>Polychaeta</taxon>
        <taxon>Sedentaria</taxon>
        <taxon>Scolecida</taxon>
        <taxon>Capitellidae</taxon>
        <taxon>Capitella</taxon>
    </lineage>
</organism>
<reference evidence="2" key="3">
    <citation type="submission" date="2015-06" db="UniProtKB">
        <authorList>
            <consortium name="EnsemblMetazoa"/>
        </authorList>
    </citation>
    <scope>IDENTIFICATION</scope>
</reference>
<dbReference type="Proteomes" id="UP000014760">
    <property type="component" value="Unassembled WGS sequence"/>
</dbReference>
<dbReference type="InterPro" id="IPR052579">
    <property type="entry name" value="Zinc_finger_SWIM"/>
</dbReference>
<accession>R7U8A6</accession>
<evidence type="ECO:0000313" key="2">
    <source>
        <dbReference type="EnsemblMetazoa" id="CapteP124221"/>
    </source>
</evidence>
<dbReference type="PANTHER" id="PTHR31569">
    <property type="entry name" value="SWIM-TYPE DOMAIN-CONTAINING PROTEIN"/>
    <property type="match status" value="1"/>
</dbReference>
<protein>
    <recommendedName>
        <fullName evidence="4">MULE transposase domain-containing protein</fullName>
    </recommendedName>
</protein>
<dbReference type="EMBL" id="AMQN01009874">
    <property type="status" value="NOT_ANNOTATED_CDS"/>
    <property type="molecule type" value="Genomic_DNA"/>
</dbReference>
<reference evidence="1 3" key="2">
    <citation type="journal article" date="2013" name="Nature">
        <title>Insights into bilaterian evolution from three spiralian genomes.</title>
        <authorList>
            <person name="Simakov O."/>
            <person name="Marletaz F."/>
            <person name="Cho S.J."/>
            <person name="Edsinger-Gonzales E."/>
            <person name="Havlak P."/>
            <person name="Hellsten U."/>
            <person name="Kuo D.H."/>
            <person name="Larsson T."/>
            <person name="Lv J."/>
            <person name="Arendt D."/>
            <person name="Savage R."/>
            <person name="Osoegawa K."/>
            <person name="de Jong P."/>
            <person name="Grimwood J."/>
            <person name="Chapman J.A."/>
            <person name="Shapiro H."/>
            <person name="Aerts A."/>
            <person name="Otillar R.P."/>
            <person name="Terry A.Y."/>
            <person name="Boore J.L."/>
            <person name="Grigoriev I.V."/>
            <person name="Lindberg D.R."/>
            <person name="Seaver E.C."/>
            <person name="Weisblat D.A."/>
            <person name="Putnam N.H."/>
            <person name="Rokhsar D.S."/>
        </authorList>
    </citation>
    <scope>NUCLEOTIDE SEQUENCE</scope>
    <source>
        <strain evidence="1 3">I ESC-2004</strain>
    </source>
</reference>
<keyword evidence="3" id="KW-1185">Reference proteome</keyword>
<reference evidence="3" key="1">
    <citation type="submission" date="2012-12" db="EMBL/GenBank/DDBJ databases">
        <authorList>
            <person name="Hellsten U."/>
            <person name="Grimwood J."/>
            <person name="Chapman J.A."/>
            <person name="Shapiro H."/>
            <person name="Aerts A."/>
            <person name="Otillar R.P."/>
            <person name="Terry A.Y."/>
            <person name="Boore J.L."/>
            <person name="Simakov O."/>
            <person name="Marletaz F."/>
            <person name="Cho S.-J."/>
            <person name="Edsinger-Gonzales E."/>
            <person name="Havlak P."/>
            <person name="Kuo D.-H."/>
            <person name="Larsson T."/>
            <person name="Lv J."/>
            <person name="Arendt D."/>
            <person name="Savage R."/>
            <person name="Osoegawa K."/>
            <person name="de Jong P."/>
            <person name="Lindberg D.R."/>
            <person name="Seaver E.C."/>
            <person name="Weisblat D.A."/>
            <person name="Putnam N.H."/>
            <person name="Grigoriev I.V."/>
            <person name="Rokhsar D.S."/>
        </authorList>
    </citation>
    <scope>NUCLEOTIDE SEQUENCE</scope>
    <source>
        <strain evidence="3">I ESC-2004</strain>
    </source>
</reference>
<dbReference type="AlphaFoldDB" id="R7U8A6"/>
<dbReference type="HOGENOM" id="CLU_1534024_0_0_1"/>
<dbReference type="EnsemblMetazoa" id="CapteT124221">
    <property type="protein sequence ID" value="CapteP124221"/>
    <property type="gene ID" value="CapteG124221"/>
</dbReference>
<proteinExistence type="predicted"/>
<evidence type="ECO:0008006" key="4">
    <source>
        <dbReference type="Google" id="ProtNLM"/>
    </source>
</evidence>
<evidence type="ECO:0000313" key="3">
    <source>
        <dbReference type="Proteomes" id="UP000014760"/>
    </source>
</evidence>
<sequence>MVDKDLKLVQAIKNVYAESSVLLCWFHVLQSLHRWLNTTGGGGLTGPSNVVQRKAVIDFMRNLKAHATETDFNNAVEAACATIPAKVWKYLKVNWFAIAPMWANFGRRFFHEGCETNNLSERYFNCFTVSHLILMNLFDFRMFLRLKYQFLRGVANRRLDDLLIILSVTVKQYFG</sequence>
<dbReference type="OMA" id="MQFMSEL"/>